<dbReference type="OrthoDB" id="5244221at2"/>
<feature type="transmembrane region" description="Helical" evidence="2">
    <location>
        <begin position="86"/>
        <end position="106"/>
    </location>
</feature>
<evidence type="ECO:0000256" key="2">
    <source>
        <dbReference type="SAM" id="Phobius"/>
    </source>
</evidence>
<feature type="transmembrane region" description="Helical" evidence="2">
    <location>
        <begin position="160"/>
        <end position="178"/>
    </location>
</feature>
<reference evidence="3 4" key="1">
    <citation type="submission" date="2019-08" db="EMBL/GenBank/DDBJ databases">
        <authorList>
            <person name="Dong K."/>
        </authorList>
    </citation>
    <scope>NUCLEOTIDE SEQUENCE [LARGE SCALE GENOMIC DNA]</scope>
    <source>
        <strain evidence="3 4">M4-8</strain>
    </source>
</reference>
<evidence type="ECO:0000313" key="4">
    <source>
        <dbReference type="Proteomes" id="UP000321196"/>
    </source>
</evidence>
<organism evidence="3 4">
    <name type="scientific">Microbacterium mitrae</name>
    <dbReference type="NCBI Taxonomy" id="664640"/>
    <lineage>
        <taxon>Bacteria</taxon>
        <taxon>Bacillati</taxon>
        <taxon>Actinomycetota</taxon>
        <taxon>Actinomycetes</taxon>
        <taxon>Micrococcales</taxon>
        <taxon>Microbacteriaceae</taxon>
        <taxon>Microbacterium</taxon>
    </lineage>
</organism>
<feature type="compositionally biased region" description="Basic and acidic residues" evidence="1">
    <location>
        <begin position="236"/>
        <end position="251"/>
    </location>
</feature>
<keyword evidence="2" id="KW-0472">Membrane</keyword>
<name>A0A5C8HTZ6_9MICO</name>
<keyword evidence="2" id="KW-1133">Transmembrane helix</keyword>
<feature type="transmembrane region" description="Helical" evidence="2">
    <location>
        <begin position="126"/>
        <end position="148"/>
    </location>
</feature>
<keyword evidence="4" id="KW-1185">Reference proteome</keyword>
<feature type="transmembrane region" description="Helical" evidence="2">
    <location>
        <begin position="198"/>
        <end position="216"/>
    </location>
</feature>
<dbReference type="InterPro" id="IPR016566">
    <property type="entry name" value="UCP010219"/>
</dbReference>
<proteinExistence type="predicted"/>
<feature type="region of interest" description="Disordered" evidence="1">
    <location>
        <begin position="226"/>
        <end position="274"/>
    </location>
</feature>
<gene>
    <name evidence="3" type="ORF">FVP60_00200</name>
</gene>
<feature type="transmembrane region" description="Helical" evidence="2">
    <location>
        <begin position="48"/>
        <end position="74"/>
    </location>
</feature>
<dbReference type="AlphaFoldDB" id="A0A5C8HTZ6"/>
<protein>
    <submittedName>
        <fullName evidence="3">DUF3159 domain-containing protein</fullName>
    </submittedName>
</protein>
<feature type="compositionally biased region" description="Polar residues" evidence="1">
    <location>
        <begin position="252"/>
        <end position="264"/>
    </location>
</feature>
<keyword evidence="2" id="KW-0812">Transmembrane</keyword>
<comment type="caution">
    <text evidence="3">The sequence shown here is derived from an EMBL/GenBank/DDBJ whole genome shotgun (WGS) entry which is preliminary data.</text>
</comment>
<sequence length="274" mass="28705">MSEVLSAALGEAARRAGIDPAEQATTGHVVWGAMGGWRGVVETVVPSFIFIFTFALTTDAWLAIGLSVAVAAVFTLARLFAKTPPIAAISGLVAALVAAGFALFTGKAENNFIPGFLTNAAYGSGLLISALIGWSIIGLVGGYLMGEGTAWRRSKRKRRVYFWLTVGWAGLFFLRLAVQVPIYLHGESALATLATAKLLMGIPLFAPMVAITWLTVRSLYAKVGADTAETTPAESSRSEPDSDVARPESESSHPGSEASESNSGPEARTGDTPA</sequence>
<evidence type="ECO:0000313" key="3">
    <source>
        <dbReference type="EMBL" id="TXK06642.1"/>
    </source>
</evidence>
<evidence type="ECO:0000256" key="1">
    <source>
        <dbReference type="SAM" id="MobiDB-lite"/>
    </source>
</evidence>
<dbReference type="EMBL" id="VRSW01000001">
    <property type="protein sequence ID" value="TXK06642.1"/>
    <property type="molecule type" value="Genomic_DNA"/>
</dbReference>
<dbReference type="Pfam" id="PF11361">
    <property type="entry name" value="DUF3159"/>
    <property type="match status" value="1"/>
</dbReference>
<dbReference type="Proteomes" id="UP000321196">
    <property type="component" value="Unassembled WGS sequence"/>
</dbReference>
<accession>A0A5C8HTZ6</accession>